<dbReference type="RefSeq" id="WP_254167787.1">
    <property type="nucleotide sequence ID" value="NZ_JAHESF010000028.1"/>
</dbReference>
<dbReference type="Proteomes" id="UP001319200">
    <property type="component" value="Unassembled WGS sequence"/>
</dbReference>
<protein>
    <submittedName>
        <fullName evidence="1">OsmC family protein</fullName>
    </submittedName>
</protein>
<dbReference type="PANTHER" id="PTHR42830:SF1">
    <property type="entry name" value="OSMOTICALLY INDUCIBLE FAMILY PROTEIN"/>
    <property type="match status" value="1"/>
</dbReference>
<accession>A0AAP2DNN4</accession>
<dbReference type="GO" id="GO:0004601">
    <property type="term" value="F:peroxidase activity"/>
    <property type="evidence" value="ECO:0007669"/>
    <property type="project" value="InterPro"/>
</dbReference>
<dbReference type="EMBL" id="JAHESF010000028">
    <property type="protein sequence ID" value="MBT1699680.1"/>
    <property type="molecule type" value="Genomic_DNA"/>
</dbReference>
<proteinExistence type="predicted"/>
<dbReference type="InterPro" id="IPR019904">
    <property type="entry name" value="Peroxiredoxin_OsmC"/>
</dbReference>
<dbReference type="AlphaFoldDB" id="A0AAP2DNN4"/>
<dbReference type="NCBIfam" id="TIGR03562">
    <property type="entry name" value="osmo_induc_OsmC"/>
    <property type="match status" value="1"/>
</dbReference>
<gene>
    <name evidence="1" type="ORF">KK083_22525</name>
</gene>
<comment type="caution">
    <text evidence="1">The sequence shown here is derived from an EMBL/GenBank/DDBJ whole genome shotgun (WGS) entry which is preliminary data.</text>
</comment>
<evidence type="ECO:0000313" key="2">
    <source>
        <dbReference type="Proteomes" id="UP001319200"/>
    </source>
</evidence>
<sequence>MKFTRKASAQWKGTGKDGLGSLTTDSTVLNKTQYSYKTRFENGAGTNPEELIGAAHAGCFTMQLSFLLDAAGYQDKQLDTEAHVVFEDGAITQIQLKLTGKVDKISKADFLEIAENAKRICPISKALNATITLSAELK</sequence>
<dbReference type="SUPFAM" id="SSF82784">
    <property type="entry name" value="OsmC-like"/>
    <property type="match status" value="1"/>
</dbReference>
<name>A0AAP2DNN4_9BACT</name>
<dbReference type="Gene3D" id="3.30.300.20">
    <property type="match status" value="1"/>
</dbReference>
<dbReference type="InterPro" id="IPR003718">
    <property type="entry name" value="OsmC/Ohr_fam"/>
</dbReference>
<dbReference type="PANTHER" id="PTHR42830">
    <property type="entry name" value="OSMOTICALLY INDUCIBLE FAMILY PROTEIN"/>
    <property type="match status" value="1"/>
</dbReference>
<keyword evidence="2" id="KW-1185">Reference proteome</keyword>
<organism evidence="1 2">
    <name type="scientific">Chryseosolibacter histidini</name>
    <dbReference type="NCBI Taxonomy" id="2782349"/>
    <lineage>
        <taxon>Bacteria</taxon>
        <taxon>Pseudomonadati</taxon>
        <taxon>Bacteroidota</taxon>
        <taxon>Cytophagia</taxon>
        <taxon>Cytophagales</taxon>
        <taxon>Chryseotaleaceae</taxon>
        <taxon>Chryseosolibacter</taxon>
    </lineage>
</organism>
<dbReference type="InterPro" id="IPR052707">
    <property type="entry name" value="OsmC_Ohr_Peroxiredoxin"/>
</dbReference>
<evidence type="ECO:0000313" key="1">
    <source>
        <dbReference type="EMBL" id="MBT1699680.1"/>
    </source>
</evidence>
<dbReference type="GO" id="GO:0006979">
    <property type="term" value="P:response to oxidative stress"/>
    <property type="evidence" value="ECO:0007669"/>
    <property type="project" value="InterPro"/>
</dbReference>
<reference evidence="1 2" key="1">
    <citation type="submission" date="2021-05" db="EMBL/GenBank/DDBJ databases">
        <title>A Polyphasic approach of four new species of the genus Ohtaekwangia: Ohtaekwangia histidinii sp. nov., Ohtaekwangia cretensis sp. nov., Ohtaekwangia indiensis sp. nov., Ohtaekwangia reichenbachii sp. nov. from diverse environment.</title>
        <authorList>
            <person name="Octaviana S."/>
        </authorList>
    </citation>
    <scope>NUCLEOTIDE SEQUENCE [LARGE SCALE GENOMIC DNA]</scope>
    <source>
        <strain evidence="1 2">PWU4</strain>
    </source>
</reference>
<dbReference type="Pfam" id="PF02566">
    <property type="entry name" value="OsmC"/>
    <property type="match status" value="1"/>
</dbReference>
<dbReference type="InterPro" id="IPR015946">
    <property type="entry name" value="KH_dom-like_a/b"/>
</dbReference>
<dbReference type="InterPro" id="IPR036102">
    <property type="entry name" value="OsmC/Ohrsf"/>
</dbReference>